<protein>
    <submittedName>
        <fullName evidence="1">Uncharacterized protein</fullName>
    </submittedName>
</protein>
<sequence>MATLHKASKRPWGTITKPDSMGLGHQKVTAYEVEQTVNRLYYVPKAREAKYTRPNPKMNSSDIRKLIERLTSKSPEKITDSKRVPEGKLREIGILNSFAWKGYN</sequence>
<dbReference type="AlphaFoldDB" id="A0A914B8Y5"/>
<dbReference type="OMA" id="LYYVPKA"/>
<evidence type="ECO:0000313" key="1">
    <source>
        <dbReference type="EnsemblMetazoa" id="XP_038071887.1"/>
    </source>
</evidence>
<dbReference type="EnsemblMetazoa" id="XM_038215959.1">
    <property type="protein sequence ID" value="XP_038071887.1"/>
    <property type="gene ID" value="LOC119740601"/>
</dbReference>
<dbReference type="GeneID" id="119740601"/>
<organism evidence="1 2">
    <name type="scientific">Patiria miniata</name>
    <name type="common">Bat star</name>
    <name type="synonym">Asterina miniata</name>
    <dbReference type="NCBI Taxonomy" id="46514"/>
    <lineage>
        <taxon>Eukaryota</taxon>
        <taxon>Metazoa</taxon>
        <taxon>Echinodermata</taxon>
        <taxon>Eleutherozoa</taxon>
        <taxon>Asterozoa</taxon>
        <taxon>Asteroidea</taxon>
        <taxon>Valvatacea</taxon>
        <taxon>Valvatida</taxon>
        <taxon>Asterinidae</taxon>
        <taxon>Patiria</taxon>
    </lineage>
</organism>
<accession>A0A914B8Y5</accession>
<reference evidence="1" key="1">
    <citation type="submission" date="2022-11" db="UniProtKB">
        <authorList>
            <consortium name="EnsemblMetazoa"/>
        </authorList>
    </citation>
    <scope>IDENTIFICATION</scope>
</reference>
<dbReference type="OrthoDB" id="10021290at2759"/>
<proteinExistence type="predicted"/>
<dbReference type="Proteomes" id="UP000887568">
    <property type="component" value="Unplaced"/>
</dbReference>
<evidence type="ECO:0000313" key="2">
    <source>
        <dbReference type="Proteomes" id="UP000887568"/>
    </source>
</evidence>
<dbReference type="RefSeq" id="XP_038071887.1">
    <property type="nucleotide sequence ID" value="XM_038215959.1"/>
</dbReference>
<name>A0A914B8Y5_PATMI</name>
<keyword evidence="2" id="KW-1185">Reference proteome</keyword>